<dbReference type="EMBL" id="BK015576">
    <property type="protein sequence ID" value="DAE14183.1"/>
    <property type="molecule type" value="Genomic_DNA"/>
</dbReference>
<accession>A0A8S5Q4B2</accession>
<organism evidence="1">
    <name type="scientific">Myoviridae sp. ctTDl1</name>
    <dbReference type="NCBI Taxonomy" id="2825109"/>
    <lineage>
        <taxon>Viruses</taxon>
        <taxon>Duplodnaviria</taxon>
        <taxon>Heunggongvirae</taxon>
        <taxon>Uroviricota</taxon>
        <taxon>Caudoviricetes</taxon>
    </lineage>
</organism>
<evidence type="ECO:0000313" key="1">
    <source>
        <dbReference type="EMBL" id="DAE14183.1"/>
    </source>
</evidence>
<protein>
    <submittedName>
        <fullName evidence="1">Uncharacterized protein</fullName>
    </submittedName>
</protein>
<reference evidence="1" key="1">
    <citation type="journal article" date="2021" name="Proc. Natl. Acad. Sci. U.S.A.">
        <title>A Catalog of Tens of Thousands of Viruses from Human Metagenomes Reveals Hidden Associations with Chronic Diseases.</title>
        <authorList>
            <person name="Tisza M.J."/>
            <person name="Buck C.B."/>
        </authorList>
    </citation>
    <scope>NUCLEOTIDE SEQUENCE</scope>
    <source>
        <strain evidence="1">CtTDl1</strain>
    </source>
</reference>
<name>A0A8S5Q4B2_9CAUD</name>
<sequence>MAWNLYSFHLILVACDFRHCLSHSLTHQVRSEITGFFDRTFL</sequence>
<proteinExistence type="predicted"/>